<evidence type="ECO:0000256" key="2">
    <source>
        <dbReference type="SAM" id="MobiDB-lite"/>
    </source>
</evidence>
<evidence type="ECO:0000256" key="1">
    <source>
        <dbReference type="SAM" id="Coils"/>
    </source>
</evidence>
<protein>
    <submittedName>
        <fullName evidence="3">Uncharacterized protein</fullName>
    </submittedName>
</protein>
<proteinExistence type="predicted"/>
<keyword evidence="4" id="KW-1185">Reference proteome</keyword>
<evidence type="ECO:0000313" key="3">
    <source>
        <dbReference type="EMBL" id="KAF6152558.1"/>
    </source>
</evidence>
<feature type="region of interest" description="Disordered" evidence="2">
    <location>
        <begin position="1"/>
        <end position="20"/>
    </location>
</feature>
<name>A0A7J7MCU7_9MAGN</name>
<evidence type="ECO:0000313" key="4">
    <source>
        <dbReference type="Proteomes" id="UP000541444"/>
    </source>
</evidence>
<feature type="coiled-coil region" evidence="1">
    <location>
        <begin position="59"/>
        <end position="86"/>
    </location>
</feature>
<organism evidence="3 4">
    <name type="scientific">Kingdonia uniflora</name>
    <dbReference type="NCBI Taxonomy" id="39325"/>
    <lineage>
        <taxon>Eukaryota</taxon>
        <taxon>Viridiplantae</taxon>
        <taxon>Streptophyta</taxon>
        <taxon>Embryophyta</taxon>
        <taxon>Tracheophyta</taxon>
        <taxon>Spermatophyta</taxon>
        <taxon>Magnoliopsida</taxon>
        <taxon>Ranunculales</taxon>
        <taxon>Circaeasteraceae</taxon>
        <taxon>Kingdonia</taxon>
    </lineage>
</organism>
<dbReference type="AlphaFoldDB" id="A0A7J7MCU7"/>
<feature type="compositionally biased region" description="Polar residues" evidence="2">
    <location>
        <begin position="1"/>
        <end position="10"/>
    </location>
</feature>
<reference evidence="3 4" key="1">
    <citation type="journal article" date="2020" name="IScience">
        <title>Genome Sequencing of the Endangered Kingdonia uniflora (Circaeasteraceae, Ranunculales) Reveals Potential Mechanisms of Evolutionary Specialization.</title>
        <authorList>
            <person name="Sun Y."/>
            <person name="Deng T."/>
            <person name="Zhang A."/>
            <person name="Moore M.J."/>
            <person name="Landis J.B."/>
            <person name="Lin N."/>
            <person name="Zhang H."/>
            <person name="Zhang X."/>
            <person name="Huang J."/>
            <person name="Zhang X."/>
            <person name="Sun H."/>
            <person name="Wang H."/>
        </authorList>
    </citation>
    <scope>NUCLEOTIDE SEQUENCE [LARGE SCALE GENOMIC DNA]</scope>
    <source>
        <strain evidence="3">TB1705</strain>
        <tissue evidence="3">Leaf</tissue>
    </source>
</reference>
<gene>
    <name evidence="3" type="ORF">GIB67_013005</name>
</gene>
<dbReference type="Proteomes" id="UP000541444">
    <property type="component" value="Unassembled WGS sequence"/>
</dbReference>
<sequence length="100" mass="11295">MLKRPSTSGTTGSGKAMKKRRDATFEMLGMKVVEDRPIVEDDLKEVEESQAACLIKGICLGAEKERAELKRKKVELERNVTRLKIDLLKEGKWMEAMKAS</sequence>
<dbReference type="EMBL" id="JACGCM010001620">
    <property type="protein sequence ID" value="KAF6152558.1"/>
    <property type="molecule type" value="Genomic_DNA"/>
</dbReference>
<accession>A0A7J7MCU7</accession>
<comment type="caution">
    <text evidence="3">The sequence shown here is derived from an EMBL/GenBank/DDBJ whole genome shotgun (WGS) entry which is preliminary data.</text>
</comment>
<keyword evidence="1" id="KW-0175">Coiled coil</keyword>